<name>A0A8C4RGG2_ERPCA</name>
<reference evidence="2" key="3">
    <citation type="submission" date="2025-09" db="UniProtKB">
        <authorList>
            <consortium name="Ensembl"/>
        </authorList>
    </citation>
    <scope>IDENTIFICATION</scope>
</reference>
<protein>
    <submittedName>
        <fullName evidence="2">Uncharacterized protein</fullName>
    </submittedName>
</protein>
<dbReference type="Ensembl" id="ENSECRT00000001735.1">
    <property type="protein sequence ID" value="ENSECRP00000001711.1"/>
    <property type="gene ID" value="ENSECRG00000001200.1"/>
</dbReference>
<feature type="region of interest" description="Disordered" evidence="1">
    <location>
        <begin position="220"/>
        <end position="242"/>
    </location>
</feature>
<evidence type="ECO:0000313" key="2">
    <source>
        <dbReference type="Ensembl" id="ENSECRP00000001711.1"/>
    </source>
</evidence>
<reference evidence="2" key="1">
    <citation type="submission" date="2021-06" db="EMBL/GenBank/DDBJ databases">
        <authorList>
            <consortium name="Wellcome Sanger Institute Data Sharing"/>
        </authorList>
    </citation>
    <scope>NUCLEOTIDE SEQUENCE [LARGE SCALE GENOMIC DNA]</scope>
</reference>
<dbReference type="PANTHER" id="PTHR31025:SF19">
    <property type="entry name" value="SI:CH73-42K18.1-RELATED"/>
    <property type="match status" value="1"/>
</dbReference>
<feature type="compositionally biased region" description="Polar residues" evidence="1">
    <location>
        <begin position="225"/>
        <end position="238"/>
    </location>
</feature>
<sequence length="400" mass="45144">MAAKDAQTMILRIVEKDRACKLKLSSRPASIDALIKIRKEQMELDCQFTLQYEDPDFDGRLNSLVDIKELPQKSVLHITFEEDFSSSSSVASTKILSDVSSPERLTRWSLGSFPVPKFSFDIELKLREGNAEFEKTGKPLKLTRDQKHDILDKLASTIYCFSAYPRGKQTAFVAEALVAKRPSLKEAGSNTGWNGWKNSLLFKMGNYRNKMRRAGCIGVSVNAGKRSQNNPDNESPNSGIKRPKRAEVNFLPNFPKGENSTSLEYDRPSSNPVYAEFQQITNQNLRNIFYAELDCHIPCLMTLVRQKASKTGKIADSLTGILKVHDKQVLHCLFEKLCFHFFQGIDEAELVNAPMGVITVNSDNTSSPVHYQSEKFLVVIENEVVITLPRFVDNDLMVYT</sequence>
<organism evidence="2 3">
    <name type="scientific">Erpetoichthys calabaricus</name>
    <name type="common">Rope fish</name>
    <name type="synonym">Calamoichthys calabaricus</name>
    <dbReference type="NCBI Taxonomy" id="27687"/>
    <lineage>
        <taxon>Eukaryota</taxon>
        <taxon>Metazoa</taxon>
        <taxon>Chordata</taxon>
        <taxon>Craniata</taxon>
        <taxon>Vertebrata</taxon>
        <taxon>Euteleostomi</taxon>
        <taxon>Actinopterygii</taxon>
        <taxon>Polypteriformes</taxon>
        <taxon>Polypteridae</taxon>
        <taxon>Erpetoichthys</taxon>
    </lineage>
</organism>
<reference evidence="2" key="2">
    <citation type="submission" date="2025-08" db="UniProtKB">
        <authorList>
            <consortium name="Ensembl"/>
        </authorList>
    </citation>
    <scope>IDENTIFICATION</scope>
</reference>
<dbReference type="AlphaFoldDB" id="A0A8C4RGG2"/>
<dbReference type="PANTHER" id="PTHR31025">
    <property type="entry name" value="SI:CH211-196P9.1-RELATED"/>
    <property type="match status" value="1"/>
</dbReference>
<evidence type="ECO:0000313" key="3">
    <source>
        <dbReference type="Proteomes" id="UP000694620"/>
    </source>
</evidence>
<accession>A0A8C4RGG2</accession>
<dbReference type="Proteomes" id="UP000694620">
    <property type="component" value="Chromosome 3"/>
</dbReference>
<proteinExistence type="predicted"/>
<evidence type="ECO:0000256" key="1">
    <source>
        <dbReference type="SAM" id="MobiDB-lite"/>
    </source>
</evidence>
<keyword evidence="3" id="KW-1185">Reference proteome</keyword>
<dbReference type="GeneTree" id="ENSGT00950000182912"/>